<dbReference type="STRING" id="441112.SAMN04488094_103218"/>
<evidence type="ECO:0000313" key="3">
    <source>
        <dbReference type="Proteomes" id="UP000198728"/>
    </source>
</evidence>
<dbReference type="RefSeq" id="WP_093360189.1">
    <property type="nucleotide sequence ID" value="NZ_FOLG01000003.1"/>
</dbReference>
<keyword evidence="1" id="KW-0472">Membrane</keyword>
<feature type="transmembrane region" description="Helical" evidence="1">
    <location>
        <begin position="20"/>
        <end position="42"/>
    </location>
</feature>
<proteinExistence type="predicted"/>
<dbReference type="GO" id="GO:0005886">
    <property type="term" value="C:plasma membrane"/>
    <property type="evidence" value="ECO:0007669"/>
    <property type="project" value="UniProtKB-SubCell"/>
</dbReference>
<feature type="transmembrane region" description="Helical" evidence="1">
    <location>
        <begin position="54"/>
        <end position="76"/>
    </location>
</feature>
<feature type="transmembrane region" description="Helical" evidence="1">
    <location>
        <begin position="249"/>
        <end position="268"/>
    </location>
</feature>
<feature type="transmembrane region" description="Helical" evidence="1">
    <location>
        <begin position="173"/>
        <end position="198"/>
    </location>
</feature>
<protein>
    <submittedName>
        <fullName evidence="2">Cu-processing system permease protein</fullName>
    </submittedName>
</protein>
<dbReference type="PANTHER" id="PTHR43471:SF1">
    <property type="entry name" value="ABC TRANSPORTER PERMEASE PROTEIN NOSY-RELATED"/>
    <property type="match status" value="1"/>
</dbReference>
<evidence type="ECO:0000256" key="1">
    <source>
        <dbReference type="SAM" id="Phobius"/>
    </source>
</evidence>
<evidence type="ECO:0000313" key="2">
    <source>
        <dbReference type="EMBL" id="SFC25177.1"/>
    </source>
</evidence>
<dbReference type="Proteomes" id="UP000198728">
    <property type="component" value="Unassembled WGS sequence"/>
</dbReference>
<feature type="transmembrane region" description="Helical" evidence="1">
    <location>
        <begin position="106"/>
        <end position="129"/>
    </location>
</feature>
<feature type="transmembrane region" description="Helical" evidence="1">
    <location>
        <begin position="141"/>
        <end position="166"/>
    </location>
</feature>
<dbReference type="PANTHER" id="PTHR43471">
    <property type="entry name" value="ABC TRANSPORTER PERMEASE"/>
    <property type="match status" value="1"/>
</dbReference>
<accession>A0A1I1HM66</accession>
<name>A0A1I1HM66_9RHOB</name>
<keyword evidence="1" id="KW-1133">Transmembrane helix</keyword>
<dbReference type="EMBL" id="FOLG01000003">
    <property type="protein sequence ID" value="SFC25177.1"/>
    <property type="molecule type" value="Genomic_DNA"/>
</dbReference>
<gene>
    <name evidence="2" type="ORF">SAMN04488094_103218</name>
</gene>
<dbReference type="AlphaFoldDB" id="A0A1I1HM66"/>
<dbReference type="OrthoDB" id="9805862at2"/>
<keyword evidence="1" id="KW-0812">Transmembrane</keyword>
<reference evidence="2 3" key="1">
    <citation type="submission" date="2016-10" db="EMBL/GenBank/DDBJ databases">
        <authorList>
            <person name="de Groot N.N."/>
        </authorList>
    </citation>
    <scope>NUCLEOTIDE SEQUENCE [LARGE SCALE GENOMIC DNA]</scope>
    <source>
        <strain evidence="2 3">DSM 19548</strain>
    </source>
</reference>
<sequence length="275" mass="28630">MTARIATIFAQEFCMARRNLWVLLATIVLALFALALAFFVAGQGGALDADVLTLTSASLATLSVYLIPLIALLMSYDSFAGEIERGALALTFATPVRRWEVFVAKFLAQTAAVSVSIVSAYAVTGLAVLPFHGAEAEGIAAWLRLMASSVALGAVFVAVGLTLSALSSRTARAAAFAIGTWLLLVVLYDLALLGAIMASGEGTFASHVFPWLVMANPADAFRLFNLASLHAAPVAGIDGLARTLPFPPAAALGALLLWLAATIGIGIARTKRIVP</sequence>
<organism evidence="2 3">
    <name type="scientific">Tropicimonas isoalkanivorans</name>
    <dbReference type="NCBI Taxonomy" id="441112"/>
    <lineage>
        <taxon>Bacteria</taxon>
        <taxon>Pseudomonadati</taxon>
        <taxon>Pseudomonadota</taxon>
        <taxon>Alphaproteobacteria</taxon>
        <taxon>Rhodobacterales</taxon>
        <taxon>Roseobacteraceae</taxon>
        <taxon>Tropicimonas</taxon>
    </lineage>
</organism>
<dbReference type="Pfam" id="PF12679">
    <property type="entry name" value="ABC2_membrane_2"/>
    <property type="match status" value="1"/>
</dbReference>
<keyword evidence="3" id="KW-1185">Reference proteome</keyword>
<dbReference type="GO" id="GO:0140359">
    <property type="term" value="F:ABC-type transporter activity"/>
    <property type="evidence" value="ECO:0007669"/>
    <property type="project" value="InterPro"/>
</dbReference>